<evidence type="ECO:0000256" key="1">
    <source>
        <dbReference type="SAM" id="MobiDB-lite"/>
    </source>
</evidence>
<dbReference type="AlphaFoldDB" id="A0A1J4T7G7"/>
<proteinExistence type="predicted"/>
<organism evidence="2 3">
    <name type="scientific">Candidatus Falkowbacteria bacterium CG1_02_41_21</name>
    <dbReference type="NCBI Taxonomy" id="1805147"/>
    <lineage>
        <taxon>Bacteria</taxon>
        <taxon>Candidatus Falkowiibacteriota</taxon>
    </lineage>
</organism>
<comment type="caution">
    <text evidence="2">The sequence shown here is derived from an EMBL/GenBank/DDBJ whole genome shotgun (WGS) entry which is preliminary data.</text>
</comment>
<dbReference type="Proteomes" id="UP000182860">
    <property type="component" value="Unassembled WGS sequence"/>
</dbReference>
<accession>A0A1J4T7G7</accession>
<name>A0A1J4T7G7_9BACT</name>
<protein>
    <submittedName>
        <fullName evidence="2">Uncharacterized protein</fullName>
    </submittedName>
</protein>
<evidence type="ECO:0000313" key="3">
    <source>
        <dbReference type="Proteomes" id="UP000182860"/>
    </source>
</evidence>
<feature type="region of interest" description="Disordered" evidence="1">
    <location>
        <begin position="1"/>
        <end position="24"/>
    </location>
</feature>
<reference evidence="2 3" key="1">
    <citation type="journal article" date="2016" name="Environ. Microbiol.">
        <title>Genomic resolution of a cold subsurface aquifer community provides metabolic insights for novel microbes adapted to high CO concentrations.</title>
        <authorList>
            <person name="Probst A.J."/>
            <person name="Castelle C.J."/>
            <person name="Singh A."/>
            <person name="Brown C.T."/>
            <person name="Anantharaman K."/>
            <person name="Sharon I."/>
            <person name="Hug L.A."/>
            <person name="Burstein D."/>
            <person name="Emerson J.B."/>
            <person name="Thomas B.C."/>
            <person name="Banfield J.F."/>
        </authorList>
    </citation>
    <scope>NUCLEOTIDE SEQUENCE [LARGE SCALE GENOMIC DNA]</scope>
    <source>
        <strain evidence="2">CG1_02_41_21</strain>
    </source>
</reference>
<dbReference type="EMBL" id="MNUV01000016">
    <property type="protein sequence ID" value="OIO08084.1"/>
    <property type="molecule type" value="Genomic_DNA"/>
</dbReference>
<evidence type="ECO:0000313" key="2">
    <source>
        <dbReference type="EMBL" id="OIO08084.1"/>
    </source>
</evidence>
<feature type="compositionally biased region" description="Low complexity" evidence="1">
    <location>
        <begin position="1"/>
        <end position="12"/>
    </location>
</feature>
<gene>
    <name evidence="2" type="ORF">AUJ35_00945</name>
</gene>
<sequence>MTNDNNQTTNNTAMDENNDKTPIPAVSKEEYQETLGQMSRADIVNQLMRNGQSRGEAEAFADEVEEDR</sequence>